<gene>
    <name evidence="3" type="primary">LOC102802325</name>
</gene>
<feature type="transmembrane region" description="Helical" evidence="1">
    <location>
        <begin position="48"/>
        <end position="74"/>
    </location>
</feature>
<accession>A0ABM0MTW9</accession>
<keyword evidence="2" id="KW-1185">Reference proteome</keyword>
<dbReference type="RefSeq" id="XP_006823460.1">
    <property type="nucleotide sequence ID" value="XM_006823397.1"/>
</dbReference>
<dbReference type="Proteomes" id="UP000694865">
    <property type="component" value="Unplaced"/>
</dbReference>
<evidence type="ECO:0000256" key="1">
    <source>
        <dbReference type="SAM" id="Phobius"/>
    </source>
</evidence>
<sequence>MNEDEFRRKNLSKLYNMNDKVMGLMFMMIFTAPLLLVAFVTMGTKHDLALTIPLLIGGLVVLIAISVCVAKFCLRPRMLNELDKTNRGSGDAGVNVETPEITGVCVQPEKEKLLKQLNDDHSTDITETLNHSPNRISEVLITVENLNNDVLEDLDVTMETEYGSSNKTDLIRSKFHHDVQQSVDIQCTGIPNEQDISVIKVK</sequence>
<evidence type="ECO:0000313" key="3">
    <source>
        <dbReference type="RefSeq" id="XP_006823460.1"/>
    </source>
</evidence>
<organism evidence="2 3">
    <name type="scientific">Saccoglossus kowalevskii</name>
    <name type="common">Acorn worm</name>
    <dbReference type="NCBI Taxonomy" id="10224"/>
    <lineage>
        <taxon>Eukaryota</taxon>
        <taxon>Metazoa</taxon>
        <taxon>Hemichordata</taxon>
        <taxon>Enteropneusta</taxon>
        <taxon>Harrimaniidae</taxon>
        <taxon>Saccoglossus</taxon>
    </lineage>
</organism>
<evidence type="ECO:0000313" key="2">
    <source>
        <dbReference type="Proteomes" id="UP000694865"/>
    </source>
</evidence>
<feature type="transmembrane region" description="Helical" evidence="1">
    <location>
        <begin position="21"/>
        <end position="42"/>
    </location>
</feature>
<reference evidence="3" key="1">
    <citation type="submission" date="2025-08" db="UniProtKB">
        <authorList>
            <consortium name="RefSeq"/>
        </authorList>
    </citation>
    <scope>IDENTIFICATION</scope>
    <source>
        <tissue evidence="3">Testes</tissue>
    </source>
</reference>
<proteinExistence type="predicted"/>
<dbReference type="GeneID" id="102802325"/>
<protein>
    <submittedName>
        <fullName evidence="3">Uncharacterized protein LOC102802325</fullName>
    </submittedName>
</protein>
<name>A0ABM0MTW9_SACKO</name>
<keyword evidence="1" id="KW-1133">Transmembrane helix</keyword>
<keyword evidence="1" id="KW-0472">Membrane</keyword>
<keyword evidence="1" id="KW-0812">Transmembrane</keyword>